<dbReference type="EMBL" id="JOSX01000019">
    <property type="protein sequence ID" value="KEK14910.1"/>
    <property type="molecule type" value="Genomic_DNA"/>
</dbReference>
<dbReference type="GO" id="GO:0003677">
    <property type="term" value="F:DNA binding"/>
    <property type="evidence" value="ECO:0007669"/>
    <property type="project" value="UniProtKB-KW"/>
</dbReference>
<dbReference type="GO" id="GO:0003700">
    <property type="term" value="F:DNA-binding transcription factor activity"/>
    <property type="evidence" value="ECO:0007669"/>
    <property type="project" value="InterPro"/>
</dbReference>
<gene>
    <name evidence="5" type="ORF">LR3_04515</name>
</gene>
<dbReference type="Proteomes" id="UP000027731">
    <property type="component" value="Unassembled WGS sequence"/>
</dbReference>
<dbReference type="InterPro" id="IPR008920">
    <property type="entry name" value="TF_FadR/GntR_C"/>
</dbReference>
<protein>
    <submittedName>
        <fullName evidence="5">Transcriptional regulator</fullName>
    </submittedName>
</protein>
<dbReference type="PRINTS" id="PR00035">
    <property type="entry name" value="HTHGNTR"/>
</dbReference>
<dbReference type="InterPro" id="IPR036390">
    <property type="entry name" value="WH_DNA-bd_sf"/>
</dbReference>
<name>A0A073JP23_LIMRT</name>
<dbReference type="Gene3D" id="1.10.10.10">
    <property type="entry name" value="Winged helix-like DNA-binding domain superfamily/Winged helix DNA-binding domain"/>
    <property type="match status" value="1"/>
</dbReference>
<dbReference type="PANTHER" id="PTHR43537">
    <property type="entry name" value="TRANSCRIPTIONAL REGULATOR, GNTR FAMILY"/>
    <property type="match status" value="1"/>
</dbReference>
<proteinExistence type="predicted"/>
<comment type="caution">
    <text evidence="5">The sequence shown here is derived from an EMBL/GenBank/DDBJ whole genome shotgun (WGS) entry which is preliminary data.</text>
</comment>
<evidence type="ECO:0000256" key="1">
    <source>
        <dbReference type="ARBA" id="ARBA00023015"/>
    </source>
</evidence>
<organism evidence="5 6">
    <name type="scientific">Limosilactobacillus reuteri</name>
    <name type="common">Lactobacillus reuteri</name>
    <dbReference type="NCBI Taxonomy" id="1598"/>
    <lineage>
        <taxon>Bacteria</taxon>
        <taxon>Bacillati</taxon>
        <taxon>Bacillota</taxon>
        <taxon>Bacilli</taxon>
        <taxon>Lactobacillales</taxon>
        <taxon>Lactobacillaceae</taxon>
        <taxon>Limosilactobacillus</taxon>
    </lineage>
</organism>
<dbReference type="SMART" id="SM00345">
    <property type="entry name" value="HTH_GNTR"/>
    <property type="match status" value="1"/>
</dbReference>
<dbReference type="InterPro" id="IPR000524">
    <property type="entry name" value="Tscrpt_reg_HTH_GntR"/>
</dbReference>
<evidence type="ECO:0000313" key="5">
    <source>
        <dbReference type="EMBL" id="KEK14910.1"/>
    </source>
</evidence>
<dbReference type="SMART" id="SM00895">
    <property type="entry name" value="FCD"/>
    <property type="match status" value="1"/>
</dbReference>
<evidence type="ECO:0000313" key="6">
    <source>
        <dbReference type="Proteomes" id="UP000027731"/>
    </source>
</evidence>
<dbReference type="AlphaFoldDB" id="A0A073JP23"/>
<evidence type="ECO:0000256" key="3">
    <source>
        <dbReference type="ARBA" id="ARBA00023163"/>
    </source>
</evidence>
<dbReference type="RefSeq" id="WP_035169066.1">
    <property type="nucleotide sequence ID" value="NZ_JANKBD010000027.1"/>
</dbReference>
<feature type="domain" description="HTH gntR-type" evidence="4">
    <location>
        <begin position="1"/>
        <end position="67"/>
    </location>
</feature>
<sequence length="209" mass="24850">MTRKEEAYDFIKNKIVQNELHPNEVISENQITDQLNMSRTPVREAIKQLVADGLVEMRGRENVVTALTASDVQEVYELRSLLETFALKKTINLIPEFKLDEIDNKFRTAYQARDWDIYLRVDTEFHELITHIAGYERLKQFLKILKAQTARTRHVSSYNPYRMDRSIEEHQEIIKWIRERNLDEAEKALAYHLQKVYDSVKAYLNYLNE</sequence>
<reference evidence="5 6" key="1">
    <citation type="submission" date="2014-06" db="EMBL/GenBank/DDBJ databases">
        <title>Genetic determinant of reutericyclin biosynthesis of Lactobacillus reuteri.</title>
        <authorList>
            <person name="Lin X."/>
            <person name="Duar R."/>
            <person name="Walter J."/>
            <person name="Gaenzle M."/>
        </authorList>
    </citation>
    <scope>NUCLEOTIDE SEQUENCE [LARGE SCALE GENOMIC DNA]</scope>
    <source>
        <strain evidence="5 6">LTH2584</strain>
    </source>
</reference>
<dbReference type="Pfam" id="PF07729">
    <property type="entry name" value="FCD"/>
    <property type="match status" value="1"/>
</dbReference>
<dbReference type="InterPro" id="IPR011711">
    <property type="entry name" value="GntR_C"/>
</dbReference>
<dbReference type="CDD" id="cd07377">
    <property type="entry name" value="WHTH_GntR"/>
    <property type="match status" value="1"/>
</dbReference>
<dbReference type="PATRIC" id="fig|1598.90.peg.1140"/>
<dbReference type="PROSITE" id="PS50949">
    <property type="entry name" value="HTH_GNTR"/>
    <property type="match status" value="1"/>
</dbReference>
<keyword evidence="2" id="KW-0238">DNA-binding</keyword>
<dbReference type="SUPFAM" id="SSF48008">
    <property type="entry name" value="GntR ligand-binding domain-like"/>
    <property type="match status" value="1"/>
</dbReference>
<evidence type="ECO:0000256" key="2">
    <source>
        <dbReference type="ARBA" id="ARBA00023125"/>
    </source>
</evidence>
<keyword evidence="1" id="KW-0805">Transcription regulation</keyword>
<dbReference type="SUPFAM" id="SSF46785">
    <property type="entry name" value="Winged helix' DNA-binding domain"/>
    <property type="match status" value="1"/>
</dbReference>
<dbReference type="PANTHER" id="PTHR43537:SF24">
    <property type="entry name" value="GLUCONATE OPERON TRANSCRIPTIONAL REPRESSOR"/>
    <property type="match status" value="1"/>
</dbReference>
<evidence type="ECO:0000259" key="4">
    <source>
        <dbReference type="PROSITE" id="PS50949"/>
    </source>
</evidence>
<dbReference type="Pfam" id="PF00392">
    <property type="entry name" value="GntR"/>
    <property type="match status" value="1"/>
</dbReference>
<keyword evidence="3" id="KW-0804">Transcription</keyword>
<dbReference type="Gene3D" id="1.20.120.530">
    <property type="entry name" value="GntR ligand-binding domain-like"/>
    <property type="match status" value="1"/>
</dbReference>
<accession>A0A073JP23</accession>
<dbReference type="InterPro" id="IPR036388">
    <property type="entry name" value="WH-like_DNA-bd_sf"/>
</dbReference>